<dbReference type="InterPro" id="IPR029044">
    <property type="entry name" value="Nucleotide-diphossugar_trans"/>
</dbReference>
<protein>
    <submittedName>
        <fullName evidence="2">Glycosyltransferase family 2 protein</fullName>
    </submittedName>
</protein>
<dbReference type="Gene3D" id="3.90.550.10">
    <property type="entry name" value="Spore Coat Polysaccharide Biosynthesis Protein SpsA, Chain A"/>
    <property type="match status" value="1"/>
</dbReference>
<organism evidence="2 3">
    <name type="scientific">Jutongia hominis</name>
    <dbReference type="NCBI Taxonomy" id="2763664"/>
    <lineage>
        <taxon>Bacteria</taxon>
        <taxon>Bacillati</taxon>
        <taxon>Bacillota</taxon>
        <taxon>Clostridia</taxon>
        <taxon>Lachnospirales</taxon>
        <taxon>Lachnospiraceae</taxon>
        <taxon>Jutongia</taxon>
    </lineage>
</organism>
<proteinExistence type="predicted"/>
<accession>A0ABR7MVC8</accession>
<dbReference type="Proteomes" id="UP000637513">
    <property type="component" value="Unassembled WGS sequence"/>
</dbReference>
<gene>
    <name evidence="2" type="ORF">H8700_08495</name>
</gene>
<dbReference type="RefSeq" id="WP_249305092.1">
    <property type="nucleotide sequence ID" value="NZ_JACRSW010000031.1"/>
</dbReference>
<dbReference type="PANTHER" id="PTHR22916:SF3">
    <property type="entry name" value="UDP-GLCNAC:BETAGAL BETA-1,3-N-ACETYLGLUCOSAMINYLTRANSFERASE-LIKE PROTEIN 1"/>
    <property type="match status" value="1"/>
</dbReference>
<dbReference type="CDD" id="cd00761">
    <property type="entry name" value="Glyco_tranf_GTA_type"/>
    <property type="match status" value="1"/>
</dbReference>
<dbReference type="InterPro" id="IPR001173">
    <property type="entry name" value="Glyco_trans_2-like"/>
</dbReference>
<dbReference type="Pfam" id="PF00535">
    <property type="entry name" value="Glycos_transf_2"/>
    <property type="match status" value="1"/>
</dbReference>
<keyword evidence="3" id="KW-1185">Reference proteome</keyword>
<comment type="caution">
    <text evidence="2">The sequence shown here is derived from an EMBL/GenBank/DDBJ whole genome shotgun (WGS) entry which is preliminary data.</text>
</comment>
<reference evidence="2 3" key="1">
    <citation type="submission" date="2020-08" db="EMBL/GenBank/DDBJ databases">
        <title>Genome public.</title>
        <authorList>
            <person name="Liu C."/>
            <person name="Sun Q."/>
        </authorList>
    </citation>
    <scope>NUCLEOTIDE SEQUENCE [LARGE SCALE GENOMIC DNA]</scope>
    <source>
        <strain evidence="2 3">BX3</strain>
    </source>
</reference>
<name>A0ABR7MVC8_9FIRM</name>
<feature type="domain" description="Glycosyltransferase 2-like" evidence="1">
    <location>
        <begin position="10"/>
        <end position="137"/>
    </location>
</feature>
<dbReference type="EMBL" id="JACRSW010000031">
    <property type="protein sequence ID" value="MBC8557745.1"/>
    <property type="molecule type" value="Genomic_DNA"/>
</dbReference>
<dbReference type="PANTHER" id="PTHR22916">
    <property type="entry name" value="GLYCOSYLTRANSFERASE"/>
    <property type="match status" value="1"/>
</dbReference>
<evidence type="ECO:0000313" key="3">
    <source>
        <dbReference type="Proteomes" id="UP000637513"/>
    </source>
</evidence>
<evidence type="ECO:0000259" key="1">
    <source>
        <dbReference type="Pfam" id="PF00535"/>
    </source>
</evidence>
<evidence type="ECO:0000313" key="2">
    <source>
        <dbReference type="EMBL" id="MBC8557745.1"/>
    </source>
</evidence>
<dbReference type="SUPFAM" id="SSF53448">
    <property type="entry name" value="Nucleotide-diphospho-sugar transferases"/>
    <property type="match status" value="1"/>
</dbReference>
<sequence>MDKKEKLLTISIAAYHVEKYLAKCLESFAYRDLEEELEVLVINDGSGDAINAIAMEYVTKYPKIFHLIDKKNGGHGSTVNRGIKEANGRFFKTVDGDDLVAKEGLYHLIDLLKRTDADVVVSDYETFDDRTGQTLERIVMSPKECISGNSYVWSDVCQKQYFVMHSITYRTSLLKENPISFSEHCFYVDAQYCLFPVPWIRKAAFLKETVYRYRLGMTTQSMDICNMQKNCAQHEKVLDSLLNCYRSYEAIVDTATKAYMQKGCAKFFVSQIKIYLSFCPDKERKQQIVKLDQKLKKEFPAIYDAVANKSVRLLRKCHYHIYTIASIACRRAYGLKGVHYDKKSDL</sequence>